<accession>A0A8S5MSD5</accession>
<reference evidence="2" key="1">
    <citation type="journal article" date="2021" name="Proc. Natl. Acad. Sci. U.S.A.">
        <title>A Catalog of Tens of Thousands of Viruses from Human Metagenomes Reveals Hidden Associations with Chronic Diseases.</title>
        <authorList>
            <person name="Tisza M.J."/>
            <person name="Buck C.B."/>
        </authorList>
    </citation>
    <scope>NUCLEOTIDE SEQUENCE</scope>
    <source>
        <strain evidence="2">CtbWL16</strain>
    </source>
</reference>
<evidence type="ECO:0000256" key="1">
    <source>
        <dbReference type="SAM" id="MobiDB-lite"/>
    </source>
</evidence>
<evidence type="ECO:0000313" key="2">
    <source>
        <dbReference type="EMBL" id="DAD85098.1"/>
    </source>
</evidence>
<name>A0A8S5MSD5_9CAUD</name>
<protein>
    <submittedName>
        <fullName evidence="2">Uncharacterized protein</fullName>
    </submittedName>
</protein>
<dbReference type="EMBL" id="BK014973">
    <property type="protein sequence ID" value="DAD85098.1"/>
    <property type="molecule type" value="Genomic_DNA"/>
</dbReference>
<sequence>MTATSLPPLHPPSKRKNSPRMNGTTAVCPIFIQTGSPPSNRPKHT</sequence>
<proteinExistence type="predicted"/>
<organism evidence="2">
    <name type="scientific">Myoviridae sp. ctbWL16</name>
    <dbReference type="NCBI Taxonomy" id="2826668"/>
    <lineage>
        <taxon>Viruses</taxon>
        <taxon>Duplodnaviria</taxon>
        <taxon>Heunggongvirae</taxon>
        <taxon>Uroviricota</taxon>
        <taxon>Caudoviricetes</taxon>
    </lineage>
</organism>
<feature type="region of interest" description="Disordered" evidence="1">
    <location>
        <begin position="1"/>
        <end position="45"/>
    </location>
</feature>